<dbReference type="RefSeq" id="XP_028151204.1">
    <property type="nucleotide sequence ID" value="XM_028295403.1"/>
</dbReference>
<gene>
    <name evidence="1" type="primary">LOC114344569</name>
</gene>
<dbReference type="InParanoid" id="A0A6P7GNJ2"/>
<accession>A0A6P7GNJ2</accession>
<evidence type="ECO:0000313" key="1">
    <source>
        <dbReference type="RefSeq" id="XP_028151204.1"/>
    </source>
</evidence>
<organism evidence="1">
    <name type="scientific">Diabrotica virgifera virgifera</name>
    <name type="common">western corn rootworm</name>
    <dbReference type="NCBI Taxonomy" id="50390"/>
    <lineage>
        <taxon>Eukaryota</taxon>
        <taxon>Metazoa</taxon>
        <taxon>Ecdysozoa</taxon>
        <taxon>Arthropoda</taxon>
        <taxon>Hexapoda</taxon>
        <taxon>Insecta</taxon>
        <taxon>Pterygota</taxon>
        <taxon>Neoptera</taxon>
        <taxon>Endopterygota</taxon>
        <taxon>Coleoptera</taxon>
        <taxon>Polyphaga</taxon>
        <taxon>Cucujiformia</taxon>
        <taxon>Chrysomeloidea</taxon>
        <taxon>Chrysomelidae</taxon>
        <taxon>Galerucinae</taxon>
        <taxon>Diabroticina</taxon>
        <taxon>Diabroticites</taxon>
        <taxon>Diabrotica</taxon>
    </lineage>
</organism>
<proteinExistence type="predicted"/>
<sequence length="154" mass="17191">MPALVIDRITDLTPQHYINTTHLNIPDNIVLADPNFYDPSEVHILIGAGLFFNILSSGQIRGNKNQPILQQTKLGWIVSGPVPPSACSLNTTIDSCLLTSSNDQLQSNIENFWKIEENYKLSSSSKYTQKEEECETYIKSTTIQHGSFSSEPAY</sequence>
<name>A0A6P7GNJ2_DIAVI</name>
<reference evidence="1" key="1">
    <citation type="submission" date="2025-08" db="UniProtKB">
        <authorList>
            <consortium name="RefSeq"/>
        </authorList>
    </citation>
    <scope>IDENTIFICATION</scope>
    <source>
        <tissue evidence="1">Whole insect</tissue>
    </source>
</reference>
<dbReference type="AlphaFoldDB" id="A0A6P7GNJ2"/>
<protein>
    <submittedName>
        <fullName evidence="1">Uncharacterized protein LOC114344569</fullName>
    </submittedName>
</protein>